<name>A0ABQ5U537_9PROT</name>
<proteinExistence type="predicted"/>
<dbReference type="EMBL" id="BSNF01000006">
    <property type="protein sequence ID" value="GLQ06310.1"/>
    <property type="molecule type" value="Genomic_DNA"/>
</dbReference>
<feature type="compositionally biased region" description="Basic and acidic residues" evidence="2">
    <location>
        <begin position="257"/>
        <end position="271"/>
    </location>
</feature>
<evidence type="ECO:0000259" key="4">
    <source>
        <dbReference type="PROSITE" id="PS51123"/>
    </source>
</evidence>
<feature type="region of interest" description="Disordered" evidence="2">
    <location>
        <begin position="97"/>
        <end position="296"/>
    </location>
</feature>
<reference evidence="5" key="2">
    <citation type="submission" date="2023-01" db="EMBL/GenBank/DDBJ databases">
        <title>Draft genome sequence of Sneathiella chinensis strain NBRC 103408.</title>
        <authorList>
            <person name="Sun Q."/>
            <person name="Mori K."/>
        </authorList>
    </citation>
    <scope>NUCLEOTIDE SEQUENCE</scope>
    <source>
        <strain evidence="5">NBRC 103408</strain>
    </source>
</reference>
<accession>A0ABQ5U537</accession>
<dbReference type="Gene3D" id="3.30.1330.60">
    <property type="entry name" value="OmpA-like domain"/>
    <property type="match status" value="1"/>
</dbReference>
<evidence type="ECO:0000256" key="1">
    <source>
        <dbReference type="PROSITE-ProRule" id="PRU00473"/>
    </source>
</evidence>
<evidence type="ECO:0000256" key="3">
    <source>
        <dbReference type="SAM" id="SignalP"/>
    </source>
</evidence>
<comment type="caution">
    <text evidence="5">The sequence shown here is derived from an EMBL/GenBank/DDBJ whole genome shotgun (WGS) entry which is preliminary data.</text>
</comment>
<evidence type="ECO:0000256" key="2">
    <source>
        <dbReference type="SAM" id="MobiDB-lite"/>
    </source>
</evidence>
<feature type="signal peptide" evidence="3">
    <location>
        <begin position="1"/>
        <end position="25"/>
    </location>
</feature>
<dbReference type="InterPro" id="IPR006665">
    <property type="entry name" value="OmpA-like"/>
</dbReference>
<dbReference type="SUPFAM" id="SSF103088">
    <property type="entry name" value="OmpA-like"/>
    <property type="match status" value="1"/>
</dbReference>
<organism evidence="5 6">
    <name type="scientific">Sneathiella chinensis</name>
    <dbReference type="NCBI Taxonomy" id="349750"/>
    <lineage>
        <taxon>Bacteria</taxon>
        <taxon>Pseudomonadati</taxon>
        <taxon>Pseudomonadota</taxon>
        <taxon>Alphaproteobacteria</taxon>
        <taxon>Sneathiellales</taxon>
        <taxon>Sneathiellaceae</taxon>
        <taxon>Sneathiella</taxon>
    </lineage>
</organism>
<feature type="compositionally biased region" description="Low complexity" evidence="2">
    <location>
        <begin position="109"/>
        <end position="125"/>
    </location>
</feature>
<feature type="chain" id="PRO_5046259911" description="OmpA-like domain-containing protein" evidence="3">
    <location>
        <begin position="26"/>
        <end position="399"/>
    </location>
</feature>
<keyword evidence="1" id="KW-0472">Membrane</keyword>
<dbReference type="Pfam" id="PF00691">
    <property type="entry name" value="OmpA"/>
    <property type="match status" value="1"/>
</dbReference>
<feature type="compositionally biased region" description="Polar residues" evidence="2">
    <location>
        <begin position="138"/>
        <end position="150"/>
    </location>
</feature>
<protein>
    <recommendedName>
        <fullName evidence="4">OmpA-like domain-containing protein</fullName>
    </recommendedName>
</protein>
<dbReference type="Proteomes" id="UP001161409">
    <property type="component" value="Unassembled WGS sequence"/>
</dbReference>
<reference evidence="5" key="1">
    <citation type="journal article" date="2014" name="Int. J. Syst. Evol. Microbiol.">
        <title>Complete genome of a new Firmicutes species belonging to the dominant human colonic microbiota ('Ruminococcus bicirculans') reveals two chromosomes and a selective capacity to utilize plant glucans.</title>
        <authorList>
            <consortium name="NISC Comparative Sequencing Program"/>
            <person name="Wegmann U."/>
            <person name="Louis P."/>
            <person name="Goesmann A."/>
            <person name="Henrissat B."/>
            <person name="Duncan S.H."/>
            <person name="Flint H.J."/>
        </authorList>
    </citation>
    <scope>NUCLEOTIDE SEQUENCE</scope>
    <source>
        <strain evidence="5">NBRC 103408</strain>
    </source>
</reference>
<evidence type="ECO:0000313" key="6">
    <source>
        <dbReference type="Proteomes" id="UP001161409"/>
    </source>
</evidence>
<gene>
    <name evidence="5" type="ORF">GCM10007924_15310</name>
</gene>
<dbReference type="InterPro" id="IPR036737">
    <property type="entry name" value="OmpA-like_sf"/>
</dbReference>
<keyword evidence="6" id="KW-1185">Reference proteome</keyword>
<feature type="domain" description="OmpA-like" evidence="4">
    <location>
        <begin position="294"/>
        <end position="399"/>
    </location>
</feature>
<dbReference type="PROSITE" id="PS51123">
    <property type="entry name" value="OMPA_2"/>
    <property type="match status" value="1"/>
</dbReference>
<sequence length="399" mass="40815">MAHDFTSDFKARSAGLLAFMITLSAAGVAISPAAAQQTVVIGGTGQTPVIVNMGAALPRTAPTATIGAPTGGGLHLTPPAAAQTRSRIVYGDEVITLIPPGSRPKKAPKPVMAKAPAPAPQTTTAVREDAPEAEAPATRTQAPAETNTAERTAPAQEKTQSTPTAEKDTAVPAPVKTTVATAAPSASEKAPAPAPKPQEATAPEQPKATLADKAEEKPVALVAEATPKNEPAPAPAPAPAVKEEAEVKSAAQPAPKPEAKPEPKATADKEMTVAALSPKETAPTAPVSQAPTREAELPVSEANRILFAAEETTLPTDAETKLKSVIAALSGAEDRVQLIAYADAKSKSAARRLSLGRALVVRSKLMELGLPNNKIEVRALGLPEDGGPADRVDLKLIVR</sequence>
<feature type="compositionally biased region" description="Low complexity" evidence="2">
    <location>
        <begin position="170"/>
        <end position="206"/>
    </location>
</feature>
<keyword evidence="3" id="KW-0732">Signal</keyword>
<dbReference type="RefSeq" id="WP_169560363.1">
    <property type="nucleotide sequence ID" value="NZ_BSNF01000006.1"/>
</dbReference>
<evidence type="ECO:0000313" key="5">
    <source>
        <dbReference type="EMBL" id="GLQ06310.1"/>
    </source>
</evidence>